<organism evidence="1 2">
    <name type="scientific">Heterotrigona itama</name>
    <dbReference type="NCBI Taxonomy" id="395501"/>
    <lineage>
        <taxon>Eukaryota</taxon>
        <taxon>Metazoa</taxon>
        <taxon>Ecdysozoa</taxon>
        <taxon>Arthropoda</taxon>
        <taxon>Hexapoda</taxon>
        <taxon>Insecta</taxon>
        <taxon>Pterygota</taxon>
        <taxon>Neoptera</taxon>
        <taxon>Endopterygota</taxon>
        <taxon>Hymenoptera</taxon>
        <taxon>Apocrita</taxon>
        <taxon>Aculeata</taxon>
        <taxon>Apoidea</taxon>
        <taxon>Anthophila</taxon>
        <taxon>Apidae</taxon>
        <taxon>Heterotrigona</taxon>
    </lineage>
</organism>
<proteinExistence type="predicted"/>
<sequence length="52" mass="5729">VGIGCLLDTQGISRLGGYEARTRRRHSADRGCVPTIIAVFYYGTRASRFRPG</sequence>
<feature type="non-terminal residue" evidence="1">
    <location>
        <position position="1"/>
    </location>
</feature>
<evidence type="ECO:0000313" key="1">
    <source>
        <dbReference type="EMBL" id="CAD1479867.1"/>
    </source>
</evidence>
<reference evidence="1" key="1">
    <citation type="submission" date="2020-07" db="EMBL/GenBank/DDBJ databases">
        <authorList>
            <person name="Nazaruddin N."/>
        </authorList>
    </citation>
    <scope>NUCLEOTIDE SEQUENCE</scope>
</reference>
<dbReference type="EMBL" id="CAJDYZ010011702">
    <property type="protein sequence ID" value="CAD1479867.1"/>
    <property type="molecule type" value="Genomic_DNA"/>
</dbReference>
<keyword evidence="2" id="KW-1185">Reference proteome</keyword>
<comment type="caution">
    <text evidence="1">The sequence shown here is derived from an EMBL/GenBank/DDBJ whole genome shotgun (WGS) entry which is preliminary data.</text>
</comment>
<dbReference type="Proteomes" id="UP000752696">
    <property type="component" value="Unassembled WGS sequence"/>
</dbReference>
<name>A0A6V7HHC4_9HYME</name>
<protein>
    <submittedName>
        <fullName evidence="1">Uncharacterized protein</fullName>
    </submittedName>
</protein>
<gene>
    <name evidence="1" type="ORF">MHI_LOCUS886564</name>
</gene>
<dbReference type="AlphaFoldDB" id="A0A6V7HHC4"/>
<accession>A0A6V7HHC4</accession>
<evidence type="ECO:0000313" key="2">
    <source>
        <dbReference type="Proteomes" id="UP000752696"/>
    </source>
</evidence>